<keyword evidence="2" id="KW-1185">Reference proteome</keyword>
<organism evidence="1 2">
    <name type="scientific">Pseudoalteromonas aurantia 208</name>
    <dbReference type="NCBI Taxonomy" id="1314867"/>
    <lineage>
        <taxon>Bacteria</taxon>
        <taxon>Pseudomonadati</taxon>
        <taxon>Pseudomonadota</taxon>
        <taxon>Gammaproteobacteria</taxon>
        <taxon>Alteromonadales</taxon>
        <taxon>Pseudoalteromonadaceae</taxon>
        <taxon>Pseudoalteromonas</taxon>
    </lineage>
</organism>
<reference evidence="1 2" key="1">
    <citation type="submission" date="2015-03" db="EMBL/GenBank/DDBJ databases">
        <title>Genome sequence of Pseudoalteromonas aurantia.</title>
        <authorList>
            <person name="Xie B.-B."/>
            <person name="Rong J.-C."/>
            <person name="Qin Q.-L."/>
            <person name="Zhang Y.-Z."/>
        </authorList>
    </citation>
    <scope>NUCLEOTIDE SEQUENCE [LARGE SCALE GENOMIC DNA]</scope>
    <source>
        <strain evidence="1 2">208</strain>
    </source>
</reference>
<accession>A0ABR9EC09</accession>
<sequence length="449" mass="51175">MRIQYPFVSQNQVNQSQVSRGQAIKLEMTPITVSKEDRALLDSEVEKQHKNSVTTTQRDVAIIKNEAPEIGAKLYFSGYQPKVTIDLSAPDSERQYQYGELDNKQDIDAFLDQLDRLSPDQRDIMKQYKPSKTLLSILEKMDDETFSKFTQVLDQSFPPLRLFNNKKPEELFNALEGMSTEMLKDTVDTFMALSAQAQNGAAPTSLIPVDEDGREPILLHVPRAENGLDMRLTKGNNSKNLTDTYTDMLARATFSEDDLLTINTHLKDSDFEKSRGIVDMASLVSHNDKRAFFDMLSEADETGPTNIFSYIGQQVNYEAHVNYYQSSKGQYVSLNDAMPDDGQRKSFHKKLLNAYEDYGLSWMNDMVEQVNEKPAQIQAELWSKLMTDVAEKPHLFKKSDSIEQWAGANISDVEQRFHARQIEDIHTYSYDLEVPVVLGTLTWAERFAA</sequence>
<dbReference type="EMBL" id="AQGV01000012">
    <property type="protein sequence ID" value="MBE0368518.1"/>
    <property type="molecule type" value="Genomic_DNA"/>
</dbReference>
<dbReference type="RefSeq" id="WP_192507786.1">
    <property type="nucleotide sequence ID" value="NZ_AQGV01000012.1"/>
</dbReference>
<protein>
    <submittedName>
        <fullName evidence="1">Uncharacterized protein</fullName>
    </submittedName>
</protein>
<evidence type="ECO:0000313" key="1">
    <source>
        <dbReference type="EMBL" id="MBE0368518.1"/>
    </source>
</evidence>
<dbReference type="Proteomes" id="UP000615755">
    <property type="component" value="Unassembled WGS sequence"/>
</dbReference>
<name>A0ABR9EC09_9GAMM</name>
<gene>
    <name evidence="1" type="ORF">PAUR_a2137</name>
</gene>
<evidence type="ECO:0000313" key="2">
    <source>
        <dbReference type="Proteomes" id="UP000615755"/>
    </source>
</evidence>
<proteinExistence type="predicted"/>
<comment type="caution">
    <text evidence="1">The sequence shown here is derived from an EMBL/GenBank/DDBJ whole genome shotgun (WGS) entry which is preliminary data.</text>
</comment>